<dbReference type="SUPFAM" id="SSF55248">
    <property type="entry name" value="PCD-like"/>
    <property type="match status" value="1"/>
</dbReference>
<keyword evidence="6" id="KW-1185">Reference proteome</keyword>
<protein>
    <recommendedName>
        <fullName evidence="3">4a-hydroxytetrahydrobiopterin dehydratase</fullName>
        <ecNumber evidence="3">4.2.1.96</ecNumber>
    </recommendedName>
</protein>
<dbReference type="RefSeq" id="WP_096673978.1">
    <property type="nucleotide sequence ID" value="NZ_OANS01000004.1"/>
</dbReference>
<dbReference type="EMBL" id="OANS01000004">
    <property type="protein sequence ID" value="SNX29155.1"/>
    <property type="molecule type" value="Genomic_DNA"/>
</dbReference>
<name>A0A240E136_9BURK</name>
<sequence length="102" mass="11918">MSLATNPQVLAEDFDFQKAIPEWTVHRAEHAITRDFVFVDFDRAFEFMTLCAAYASELDHHPEWFNVWNKVNVRLSTHSKKAITELDILMAQAMDRYAQQIS</sequence>
<dbReference type="InterPro" id="IPR001533">
    <property type="entry name" value="Pterin_deHydtase"/>
</dbReference>
<dbReference type="EC" id="4.2.1.96" evidence="3"/>
<comment type="catalytic activity">
    <reaction evidence="1">
        <text>(4aS,6R)-4a-hydroxy-L-erythro-5,6,7,8-tetrahydrobiopterin = (6R)-L-erythro-6,7-dihydrobiopterin + H2O</text>
        <dbReference type="Rhea" id="RHEA:11920"/>
        <dbReference type="ChEBI" id="CHEBI:15377"/>
        <dbReference type="ChEBI" id="CHEBI:15642"/>
        <dbReference type="ChEBI" id="CHEBI:43120"/>
        <dbReference type="EC" id="4.2.1.96"/>
    </reaction>
</comment>
<dbReference type="GO" id="GO:0008124">
    <property type="term" value="F:4-alpha-hydroxytetrahydrobiopterin dehydratase activity"/>
    <property type="evidence" value="ECO:0007669"/>
    <property type="project" value="UniProtKB-EC"/>
</dbReference>
<reference evidence="6" key="1">
    <citation type="submission" date="2017-08" db="EMBL/GenBank/DDBJ databases">
        <authorList>
            <person name="Varghese N."/>
            <person name="Submissions S."/>
        </authorList>
    </citation>
    <scope>NUCLEOTIDE SEQUENCE [LARGE SCALE GENOMIC DNA]</scope>
    <source>
        <strain evidence="6">AP-Melu-1000-B4</strain>
    </source>
</reference>
<dbReference type="Pfam" id="PF01329">
    <property type="entry name" value="Pterin_4a"/>
    <property type="match status" value="1"/>
</dbReference>
<organism evidence="5 6">
    <name type="scientific">Polynucleobacter meluiroseus</name>
    <dbReference type="NCBI Taxonomy" id="1938814"/>
    <lineage>
        <taxon>Bacteria</taxon>
        <taxon>Pseudomonadati</taxon>
        <taxon>Pseudomonadota</taxon>
        <taxon>Betaproteobacteria</taxon>
        <taxon>Burkholderiales</taxon>
        <taxon>Burkholderiaceae</taxon>
        <taxon>Polynucleobacter</taxon>
    </lineage>
</organism>
<dbReference type="InterPro" id="IPR036428">
    <property type="entry name" value="PCD_sf"/>
</dbReference>
<keyword evidence="4" id="KW-0456">Lyase</keyword>
<evidence type="ECO:0000313" key="6">
    <source>
        <dbReference type="Proteomes" id="UP000218069"/>
    </source>
</evidence>
<dbReference type="PANTHER" id="PTHR12599">
    <property type="entry name" value="PTERIN-4-ALPHA-CARBINOLAMINE DEHYDRATASE"/>
    <property type="match status" value="1"/>
</dbReference>
<gene>
    <name evidence="5" type="ORF">SAMN06295945_1520</name>
</gene>
<evidence type="ECO:0000256" key="4">
    <source>
        <dbReference type="ARBA" id="ARBA00023239"/>
    </source>
</evidence>
<dbReference type="AlphaFoldDB" id="A0A240E136"/>
<dbReference type="Proteomes" id="UP000218069">
    <property type="component" value="Unassembled WGS sequence"/>
</dbReference>
<evidence type="ECO:0000256" key="2">
    <source>
        <dbReference type="ARBA" id="ARBA00006472"/>
    </source>
</evidence>
<evidence type="ECO:0000313" key="5">
    <source>
        <dbReference type="EMBL" id="SNX29155.1"/>
    </source>
</evidence>
<dbReference type="OrthoDB" id="9794987at2"/>
<dbReference type="GO" id="GO:0006729">
    <property type="term" value="P:tetrahydrobiopterin biosynthetic process"/>
    <property type="evidence" value="ECO:0007669"/>
    <property type="project" value="InterPro"/>
</dbReference>
<proteinExistence type="inferred from homology"/>
<dbReference type="PANTHER" id="PTHR12599:SF0">
    <property type="entry name" value="PTERIN-4-ALPHA-CARBINOLAMINE DEHYDRATASE"/>
    <property type="match status" value="1"/>
</dbReference>
<evidence type="ECO:0000256" key="3">
    <source>
        <dbReference type="ARBA" id="ARBA00013252"/>
    </source>
</evidence>
<accession>A0A240E136</accession>
<evidence type="ECO:0000256" key="1">
    <source>
        <dbReference type="ARBA" id="ARBA00001554"/>
    </source>
</evidence>
<comment type="similarity">
    <text evidence="2">Belongs to the pterin-4-alpha-carbinolamine dehydratase family.</text>
</comment>
<dbReference type="Gene3D" id="3.30.1360.20">
    <property type="entry name" value="Transcriptional coactivator/pterin dehydratase"/>
    <property type="match status" value="1"/>
</dbReference>